<dbReference type="PANTHER" id="PTHR33824:SF7">
    <property type="entry name" value="POLYKETIDE CYCLASE_DEHYDRASE AND LIPID TRANSPORT SUPERFAMILY PROTEIN"/>
    <property type="match status" value="1"/>
</dbReference>
<dbReference type="InterPro" id="IPR047137">
    <property type="entry name" value="ORF3"/>
</dbReference>
<dbReference type="InterPro" id="IPR005031">
    <property type="entry name" value="COQ10_START"/>
</dbReference>
<dbReference type="Proteomes" id="UP001163203">
    <property type="component" value="Chromosome"/>
</dbReference>
<dbReference type="EMBL" id="CP113836">
    <property type="protein sequence ID" value="WAL67175.1"/>
    <property type="molecule type" value="Genomic_DNA"/>
</dbReference>
<name>A0ABY7B5F2_9PSEU</name>
<evidence type="ECO:0000256" key="1">
    <source>
        <dbReference type="SAM" id="MobiDB-lite"/>
    </source>
</evidence>
<organism evidence="3 4">
    <name type="scientific">Amycolatopsis cynarae</name>
    <dbReference type="NCBI Taxonomy" id="2995223"/>
    <lineage>
        <taxon>Bacteria</taxon>
        <taxon>Bacillati</taxon>
        <taxon>Actinomycetota</taxon>
        <taxon>Actinomycetes</taxon>
        <taxon>Pseudonocardiales</taxon>
        <taxon>Pseudonocardiaceae</taxon>
        <taxon>Amycolatopsis</taxon>
    </lineage>
</organism>
<keyword evidence="4" id="KW-1185">Reference proteome</keyword>
<evidence type="ECO:0000313" key="3">
    <source>
        <dbReference type="EMBL" id="WAL67175.1"/>
    </source>
</evidence>
<dbReference type="InterPro" id="IPR023393">
    <property type="entry name" value="START-like_dom_sf"/>
</dbReference>
<protein>
    <submittedName>
        <fullName evidence="3">SRPBCC family protein</fullName>
    </submittedName>
</protein>
<dbReference type="CDD" id="cd07817">
    <property type="entry name" value="SRPBCC_8"/>
    <property type="match status" value="1"/>
</dbReference>
<proteinExistence type="predicted"/>
<evidence type="ECO:0000259" key="2">
    <source>
        <dbReference type="Pfam" id="PF03364"/>
    </source>
</evidence>
<accession>A0ABY7B5F2</accession>
<reference evidence="3" key="1">
    <citation type="submission" date="2022-11" db="EMBL/GenBank/DDBJ databases">
        <authorList>
            <person name="Mo P."/>
        </authorList>
    </citation>
    <scope>NUCLEOTIDE SEQUENCE</scope>
    <source>
        <strain evidence="3">HUAS 11-8</strain>
    </source>
</reference>
<dbReference type="Pfam" id="PF03364">
    <property type="entry name" value="Polyketide_cyc"/>
    <property type="match status" value="1"/>
</dbReference>
<evidence type="ECO:0000313" key="4">
    <source>
        <dbReference type="Proteomes" id="UP001163203"/>
    </source>
</evidence>
<gene>
    <name evidence="3" type="ORF">ORV05_05125</name>
</gene>
<dbReference type="Gene3D" id="3.30.530.20">
    <property type="match status" value="1"/>
</dbReference>
<dbReference type="RefSeq" id="WP_268757303.1">
    <property type="nucleotide sequence ID" value="NZ_CP113836.1"/>
</dbReference>
<feature type="domain" description="Coenzyme Q-binding protein COQ10 START" evidence="2">
    <location>
        <begin position="136"/>
        <end position="261"/>
    </location>
</feature>
<sequence>MDKRWLTKGLGAFSIGLGATQLVAPRTVLGTIGAEDGDSTRRLVRLIGTRELVLGTALGARRNGAPWLWLRLAGDIVDLRLADAVRRGVKSPDGRRRASITMAALAGVAIADLAAAVVTTRARRGRPIHANGRITVNRPVGEVYGAWRNLENLPQFMAHLESVRHLGDGRSRWRAAGPAGIEVEWDAEIDSEHIDEHISWRSIGETQVRHSGRVDFRPAPGGRGTEVRVHLIYEPPGGRLGARIAKLFGEAPDQQLRDDLRRFKQVLETGEVVRSESGPDGAKTRTHLTERPAQPLPS</sequence>
<dbReference type="PANTHER" id="PTHR33824">
    <property type="entry name" value="POLYKETIDE CYCLASE/DEHYDRASE AND LIPID TRANSPORT SUPERFAMILY PROTEIN"/>
    <property type="match status" value="1"/>
</dbReference>
<feature type="region of interest" description="Disordered" evidence="1">
    <location>
        <begin position="270"/>
        <end position="298"/>
    </location>
</feature>
<dbReference type="SUPFAM" id="SSF55961">
    <property type="entry name" value="Bet v1-like"/>
    <property type="match status" value="1"/>
</dbReference>